<dbReference type="AlphaFoldDB" id="A0A928V0U6"/>
<organism evidence="2 3">
    <name type="scientific">Cellvibrio polysaccharolyticus</name>
    <dbReference type="NCBI Taxonomy" id="2082724"/>
    <lineage>
        <taxon>Bacteria</taxon>
        <taxon>Pseudomonadati</taxon>
        <taxon>Pseudomonadota</taxon>
        <taxon>Gammaproteobacteria</taxon>
        <taxon>Cellvibrionales</taxon>
        <taxon>Cellvibrionaceae</taxon>
        <taxon>Cellvibrio</taxon>
    </lineage>
</organism>
<evidence type="ECO:0000256" key="1">
    <source>
        <dbReference type="SAM" id="MobiDB-lite"/>
    </source>
</evidence>
<feature type="region of interest" description="Disordered" evidence="1">
    <location>
        <begin position="313"/>
        <end position="376"/>
    </location>
</feature>
<gene>
    <name evidence="2" type="ORF">C4F51_05920</name>
</gene>
<feature type="region of interest" description="Disordered" evidence="1">
    <location>
        <begin position="388"/>
        <end position="525"/>
    </location>
</feature>
<feature type="compositionally biased region" description="Polar residues" evidence="1">
    <location>
        <begin position="421"/>
        <end position="457"/>
    </location>
</feature>
<evidence type="ECO:0000313" key="2">
    <source>
        <dbReference type="EMBL" id="MBE8716725.1"/>
    </source>
</evidence>
<feature type="compositionally biased region" description="Polar residues" evidence="1">
    <location>
        <begin position="353"/>
        <end position="369"/>
    </location>
</feature>
<feature type="compositionally biased region" description="Basic residues" evidence="1">
    <location>
        <begin position="313"/>
        <end position="325"/>
    </location>
</feature>
<keyword evidence="3" id="KW-1185">Reference proteome</keyword>
<dbReference type="PANTHER" id="PTHR40269">
    <property type="entry name" value="OUTER MEMBRANE PROTEIN-RELATED"/>
    <property type="match status" value="1"/>
</dbReference>
<proteinExistence type="predicted"/>
<accession>A0A928V0U6</accession>
<name>A0A928V0U6_9GAMM</name>
<comment type="caution">
    <text evidence="2">The sequence shown here is derived from an EMBL/GenBank/DDBJ whole genome shotgun (WGS) entry which is preliminary data.</text>
</comment>
<dbReference type="Proteomes" id="UP000652567">
    <property type="component" value="Unassembled WGS sequence"/>
</dbReference>
<feature type="compositionally biased region" description="Basic and acidic residues" evidence="1">
    <location>
        <begin position="494"/>
        <end position="525"/>
    </location>
</feature>
<sequence>MAFFAKAGHRSGFWWSKTQHHSGQVKARCLINKLLCCEPSAPTRLHRPTPGDTDMKPVIALVLLFMLTACTSSPHADTRVYSTPSNDARLDQMLAPIALYPDTVLSHILIASTYPLEIVQAHRWSRDNNHLEGEAAVKAVENEDWEPSVKALVAFPQVLERMSDDLAWTQQLGDAFLDDEARVMDSIQNLRNKAWASGNLDQLPHVQVQREQEVIVIEPAVERVVYVPVYDTRVVYGNWWWPDYPPVYWHHPHYNYSSGFYWGSAIHVGSGFYFSSFHWPRRQVVYVDYHGYHHQRPHFYSGRSISHYHGAKHWRHNPNHRRGVGYRHEHTQRQFNSNRPTTHERYQQRTDRGNFSTAQRAQNAANRPSATADRRQELRNAERIEQRLQQRNRERGTNYQRPEGYQRPQAAPGEQRREPRQTGTPQPSVQQPERIRQNNNQTRHFSSGNQESRQTPPRVQREPTVRQPQPATETRAPQRPNIQREATSNSGLRQRAEQPQRIHSQRESRIHRPAAENRGNRQEQR</sequence>
<feature type="compositionally biased region" description="Basic and acidic residues" evidence="1">
    <location>
        <begin position="341"/>
        <end position="352"/>
    </location>
</feature>
<evidence type="ECO:0000313" key="3">
    <source>
        <dbReference type="Proteomes" id="UP000652567"/>
    </source>
</evidence>
<dbReference type="Pfam" id="PF11737">
    <property type="entry name" value="DUF3300"/>
    <property type="match status" value="1"/>
</dbReference>
<reference evidence="2" key="1">
    <citation type="submission" date="2018-07" db="EMBL/GenBank/DDBJ databases">
        <title>Genome assembly of strain Ka43.</title>
        <authorList>
            <person name="Kukolya J."/>
            <person name="Nagy I."/>
            <person name="Horvath B."/>
            <person name="Toth A."/>
        </authorList>
    </citation>
    <scope>NUCLEOTIDE SEQUENCE</scope>
    <source>
        <strain evidence="2">KB43</strain>
    </source>
</reference>
<dbReference type="EMBL" id="PRDL01000001">
    <property type="protein sequence ID" value="MBE8716725.1"/>
    <property type="molecule type" value="Genomic_DNA"/>
</dbReference>
<feature type="compositionally biased region" description="Polar residues" evidence="1">
    <location>
        <begin position="480"/>
        <end position="492"/>
    </location>
</feature>
<protein>
    <submittedName>
        <fullName evidence="2">DUF3300 domain-containing protein</fullName>
    </submittedName>
</protein>
<dbReference type="PANTHER" id="PTHR40269:SF1">
    <property type="entry name" value="OUTER MEMBRANE PROTEIN"/>
    <property type="match status" value="1"/>
</dbReference>
<dbReference type="InterPro" id="IPR021728">
    <property type="entry name" value="DUF3300"/>
</dbReference>